<accession>A0ACA7P460</accession>
<gene>
    <name evidence="1" type="ORF">U771_10910</name>
</gene>
<dbReference type="Proteomes" id="UP000018725">
    <property type="component" value="Chromosome"/>
</dbReference>
<organism evidence="1 2">
    <name type="scientific">Pseudomonas gorinensis</name>
    <dbReference type="NCBI Taxonomy" id="3240790"/>
    <lineage>
        <taxon>Bacteria</taxon>
        <taxon>Pseudomonadati</taxon>
        <taxon>Pseudomonadota</taxon>
        <taxon>Gammaproteobacteria</taxon>
        <taxon>Pseudomonadales</taxon>
        <taxon>Pseudomonadaceae</taxon>
        <taxon>Pseudomonas</taxon>
    </lineage>
</organism>
<protein>
    <submittedName>
        <fullName evidence="1">Type III secretion effector protein</fullName>
    </submittedName>
</protein>
<name>A0ACA7P460_9PSED</name>
<evidence type="ECO:0000313" key="1">
    <source>
        <dbReference type="EMBL" id="AHC34710.1"/>
    </source>
</evidence>
<dbReference type="EMBL" id="CP006852">
    <property type="protein sequence ID" value="AHC34710.1"/>
    <property type="molecule type" value="Genomic_DNA"/>
</dbReference>
<proteinExistence type="predicted"/>
<reference evidence="1 2" key="1">
    <citation type="journal article" date="2014" name="Genome Announc.">
        <title>Complete Genome Sequence of Pseudomonas sp. Strain TKP, Isolated from a gamma-Hexachlorocyclohexane-Degrading Mixed Culture.</title>
        <authorList>
            <person name="Ohtsubo Y."/>
            <person name="Kishida K."/>
            <person name="Sato T."/>
            <person name="Tabata M."/>
            <person name="Kawasumi T."/>
            <person name="Ogura Y."/>
            <person name="Hayashi T."/>
            <person name="Tsuda M."/>
            <person name="Nagata Y."/>
        </authorList>
    </citation>
    <scope>NUCLEOTIDE SEQUENCE [LARGE SCALE GENOMIC DNA]</scope>
    <source>
        <strain evidence="1 2">TKP</strain>
    </source>
</reference>
<keyword evidence="2" id="KW-1185">Reference proteome</keyword>
<sequence>MAVSALDKSVSHSPPNSSSSKAETKVKDTVTSQGDGQKGARIAFNPGGDKPGKLFANKELAQHRESGSGAQGESRQTPASGTLSQITQKMKGWCGGQRPPKPVPCKPDPCYSKPPKPPKPVPCKPDPCYSKPPERPTPCKPDPCYGKPPKPPKPVPCKPDPCYSKPPERPTPCKPDPCYSKPPERPTPCKPDPCYSKPPVRPTPCKPDPCYGHKPDPVYSQKSNDDLARQLLNNFDAFKDPKTPWFVTTQGLSDMANKPLTGNPAQDQNIRLARELLRRPEVVNALDRHSSTGALDGLIDRQKIQMTLSSQSPLKYQDDSRLAQEMLEHFEGLKDPANPGFISIDKLHGLASWPTSDPVHGRLAWIAQEVLKRSEVKENMDGGDYWGKDGWIHWDTLRQMSRG</sequence>
<evidence type="ECO:0000313" key="2">
    <source>
        <dbReference type="Proteomes" id="UP000018725"/>
    </source>
</evidence>